<dbReference type="PANTHER" id="PTHR43038:SF3">
    <property type="entry name" value="ABC TRANSPORTER G FAMILY MEMBER 20 ISOFORM X1"/>
    <property type="match status" value="1"/>
</dbReference>
<accession>A0A7J5B999</accession>
<dbReference type="Pfam" id="PF00005">
    <property type="entry name" value="ABC_tran"/>
    <property type="match status" value="1"/>
</dbReference>
<keyword evidence="3" id="KW-0067">ATP-binding</keyword>
<evidence type="ECO:0000313" key="3">
    <source>
        <dbReference type="EMBL" id="KAB1642184.1"/>
    </source>
</evidence>
<feature type="region of interest" description="Disordered" evidence="1">
    <location>
        <begin position="153"/>
        <end position="199"/>
    </location>
</feature>
<proteinExistence type="predicted"/>
<keyword evidence="3" id="KW-0547">Nucleotide-binding</keyword>
<comment type="caution">
    <text evidence="3">The sequence shown here is derived from an EMBL/GenBank/DDBJ whole genome shotgun (WGS) entry which is preliminary data.</text>
</comment>
<dbReference type="GO" id="GO:0005524">
    <property type="term" value="F:ATP binding"/>
    <property type="evidence" value="ECO:0007669"/>
    <property type="project" value="UniProtKB-KW"/>
</dbReference>
<evidence type="ECO:0000313" key="4">
    <source>
        <dbReference type="Proteomes" id="UP000433493"/>
    </source>
</evidence>
<feature type="region of interest" description="Disordered" evidence="1">
    <location>
        <begin position="107"/>
        <end position="137"/>
    </location>
</feature>
<dbReference type="InterPro" id="IPR003439">
    <property type="entry name" value="ABC_transporter-like_ATP-bd"/>
</dbReference>
<protein>
    <submittedName>
        <fullName evidence="3">ATP-binding cassette domain-containing protein</fullName>
    </submittedName>
</protein>
<reference evidence="3 4" key="1">
    <citation type="submission" date="2019-09" db="EMBL/GenBank/DDBJ databases">
        <title>Phylogeny of genus Pseudoclavibacter and closely related genus.</title>
        <authorList>
            <person name="Li Y."/>
        </authorList>
    </citation>
    <scope>NUCLEOTIDE SEQUENCE [LARGE SCALE GENOMIC DNA]</scope>
    <source>
        <strain evidence="3 4">KCTC 13959</strain>
    </source>
</reference>
<dbReference type="EMBL" id="WBKB01000006">
    <property type="protein sequence ID" value="KAB1642184.1"/>
    <property type="molecule type" value="Genomic_DNA"/>
</dbReference>
<dbReference type="AlphaFoldDB" id="A0A7J5B999"/>
<gene>
    <name evidence="3" type="ORF">F8O05_10180</name>
</gene>
<feature type="compositionally biased region" description="Basic and acidic residues" evidence="1">
    <location>
        <begin position="153"/>
        <end position="165"/>
    </location>
</feature>
<feature type="domain" description="ABC transporter" evidence="2">
    <location>
        <begin position="22"/>
        <end position="101"/>
    </location>
</feature>
<name>A0A7J5B999_9MICO</name>
<dbReference type="GO" id="GO:0016887">
    <property type="term" value="F:ATP hydrolysis activity"/>
    <property type="evidence" value="ECO:0007669"/>
    <property type="project" value="InterPro"/>
</dbReference>
<sequence length="206" mass="22205">MTEVAVRVRDLRVRRGKTLVFDGIDLAVPRGQITGMLGPSGCGKTTLMRSIVGVQKLAGGSVEVLGKAAGSRSLRHRVAYDTQSSSVYSDLTVWTRRCAATGCCSLEPGLSSPTPHPRGSSSQPGRPTRSRRSWRCCGREPAVPIRMRLDHRIHPADTQSREKSNDSATQFGNGRSGAAPAQPRSAVDRTHARGPEPARWAIRVAL</sequence>
<dbReference type="OrthoDB" id="9804819at2"/>
<evidence type="ECO:0000259" key="2">
    <source>
        <dbReference type="Pfam" id="PF00005"/>
    </source>
</evidence>
<dbReference type="SUPFAM" id="SSF52540">
    <property type="entry name" value="P-loop containing nucleoside triphosphate hydrolases"/>
    <property type="match status" value="1"/>
</dbReference>
<dbReference type="PANTHER" id="PTHR43038">
    <property type="entry name" value="ATP-BINDING CASSETTE, SUB-FAMILY H, MEMBER 1"/>
    <property type="match status" value="1"/>
</dbReference>
<keyword evidence="4" id="KW-1185">Reference proteome</keyword>
<feature type="compositionally biased region" description="Basic and acidic residues" evidence="1">
    <location>
        <begin position="186"/>
        <end position="196"/>
    </location>
</feature>
<dbReference type="InterPro" id="IPR027417">
    <property type="entry name" value="P-loop_NTPase"/>
</dbReference>
<evidence type="ECO:0000256" key="1">
    <source>
        <dbReference type="SAM" id="MobiDB-lite"/>
    </source>
</evidence>
<dbReference type="Proteomes" id="UP000433493">
    <property type="component" value="Unassembled WGS sequence"/>
</dbReference>
<organism evidence="3 4">
    <name type="scientific">Gulosibacter chungangensis</name>
    <dbReference type="NCBI Taxonomy" id="979746"/>
    <lineage>
        <taxon>Bacteria</taxon>
        <taxon>Bacillati</taxon>
        <taxon>Actinomycetota</taxon>
        <taxon>Actinomycetes</taxon>
        <taxon>Micrococcales</taxon>
        <taxon>Microbacteriaceae</taxon>
        <taxon>Gulosibacter</taxon>
    </lineage>
</organism>
<dbReference type="Gene3D" id="3.40.50.300">
    <property type="entry name" value="P-loop containing nucleotide triphosphate hydrolases"/>
    <property type="match status" value="1"/>
</dbReference>